<dbReference type="InterPro" id="IPR002178">
    <property type="entry name" value="PTS_EIIA_type-2_dom"/>
</dbReference>
<name>A0A6I2UCE3_9FIRM</name>
<dbReference type="Gene3D" id="1.10.1790.10">
    <property type="entry name" value="PRD domain"/>
    <property type="match status" value="1"/>
</dbReference>
<dbReference type="InterPro" id="IPR050661">
    <property type="entry name" value="BglG_antiterminators"/>
</dbReference>
<feature type="domain" description="PTS EIIA type-2" evidence="6">
    <location>
        <begin position="494"/>
        <end position="636"/>
    </location>
</feature>
<gene>
    <name evidence="8" type="ORF">FYJ84_00325</name>
</gene>
<keyword evidence="4" id="KW-0804">Transcription</keyword>
<dbReference type="InterPro" id="IPR013196">
    <property type="entry name" value="HTH_11"/>
</dbReference>
<evidence type="ECO:0000259" key="7">
    <source>
        <dbReference type="PROSITE" id="PS51372"/>
    </source>
</evidence>
<reference evidence="8 9" key="1">
    <citation type="submission" date="2019-08" db="EMBL/GenBank/DDBJ databases">
        <title>In-depth cultivation of the pig gut microbiome towards novel bacterial diversity and tailored functional studies.</title>
        <authorList>
            <person name="Wylensek D."/>
            <person name="Hitch T.C.A."/>
            <person name="Clavel T."/>
        </authorList>
    </citation>
    <scope>NUCLEOTIDE SEQUENCE [LARGE SCALE GENOMIC DNA]</scope>
    <source>
        <strain evidence="8 9">WCA-693-APC-5D-A</strain>
    </source>
</reference>
<dbReference type="CDD" id="cd05568">
    <property type="entry name" value="PTS_IIB_bgl_like"/>
    <property type="match status" value="1"/>
</dbReference>
<keyword evidence="3" id="KW-0805">Transcription regulation</keyword>
<evidence type="ECO:0000259" key="5">
    <source>
        <dbReference type="PROSITE" id="PS51000"/>
    </source>
</evidence>
<evidence type="ECO:0000256" key="2">
    <source>
        <dbReference type="ARBA" id="ARBA00022737"/>
    </source>
</evidence>
<comment type="caution">
    <text evidence="8">The sequence shown here is derived from an EMBL/GenBank/DDBJ whole genome shotgun (WGS) entry which is preliminary data.</text>
</comment>
<dbReference type="InterPro" id="IPR011608">
    <property type="entry name" value="PRD"/>
</dbReference>
<feature type="domain" description="HTH deoR-type" evidence="5">
    <location>
        <begin position="6"/>
        <end position="65"/>
    </location>
</feature>
<keyword evidence="9" id="KW-1185">Reference proteome</keyword>
<dbReference type="InterPro" id="IPR036388">
    <property type="entry name" value="WH-like_DNA-bd_sf"/>
</dbReference>
<evidence type="ECO:0000313" key="8">
    <source>
        <dbReference type="EMBL" id="MSU07449.1"/>
    </source>
</evidence>
<dbReference type="InterPro" id="IPR016152">
    <property type="entry name" value="PTrfase/Anion_transptr"/>
</dbReference>
<dbReference type="Gene3D" id="3.40.930.10">
    <property type="entry name" value="Mannitol-specific EII, Chain A"/>
    <property type="match status" value="1"/>
</dbReference>
<dbReference type="GO" id="GO:0003700">
    <property type="term" value="F:DNA-binding transcription factor activity"/>
    <property type="evidence" value="ECO:0007669"/>
    <property type="project" value="InterPro"/>
</dbReference>
<dbReference type="InterPro" id="IPR036634">
    <property type="entry name" value="PRD_sf"/>
</dbReference>
<dbReference type="Pfam" id="PF08279">
    <property type="entry name" value="HTH_11"/>
    <property type="match status" value="1"/>
</dbReference>
<dbReference type="SUPFAM" id="SSF55804">
    <property type="entry name" value="Phoshotransferase/anion transport protein"/>
    <property type="match status" value="1"/>
</dbReference>
<dbReference type="RefSeq" id="WP_154404998.1">
    <property type="nucleotide sequence ID" value="NZ_VUNR01000001.1"/>
</dbReference>
<evidence type="ECO:0000256" key="4">
    <source>
        <dbReference type="ARBA" id="ARBA00023163"/>
    </source>
</evidence>
<accession>A0A6I2UCE3</accession>
<sequence length="637" mass="73251">MKNLFNDNRMSRILQYFRKTPVITVGTLADKLEVSERTIRNDIRQLNQELGSCGLIDGEKGKYSLHIYSAEGFRAIYAKLVETDTFLNSTRNRMDYAFGKLIRSEEPILTDELAYEMNVGRTTLIGDLKKLREELAPYSLTIIGKASKGLLLHGSEPDIRKYILDNNYHQLYREYPLDRELMEAITETFNAYALEKSVQERFEEFVTLMLDRFLTGHYIGRLEPGYYKLGSRDEFEIVDTLINRIGQILQVEFPIEEKLFSFLPILGMRTPADISSINHIKLDEGIRAVLEKIVLKIRQEMNINLANNEFTQEFLYHIMFMLNRLRYGIRLVNPMLEDLKSKYPLAYQMAGIAASIIEAEYGVTVTDDERGYLAAYFGVFLTESDLAGSRKFRLALVCGTGRVTSRLVAVQLKKILDSSAEMEMFSAERVTAEQLNQYDVVITTVRLACQCQRPVIQINEIFNEQELRYKLEKARYWDIIELPVLDNNQLVMTGLLSKNRAFILNGYEEYGEAVAYMVRSLTERGYLDEGFLARLEAREQQGTMVFGHSVAIPHTVQYAGERVVFAMGVARQPLRYQEQEVRVIFLLGVPENIDEDDSVLIRVYDEIISIAKDEAVLGRLSEAGSFQELLSALYRRK</sequence>
<evidence type="ECO:0000313" key="9">
    <source>
        <dbReference type="Proteomes" id="UP000433181"/>
    </source>
</evidence>
<keyword evidence="2" id="KW-0677">Repeat</keyword>
<dbReference type="Gene3D" id="1.10.10.10">
    <property type="entry name" value="Winged helix-like DNA-binding domain superfamily/Winged helix DNA-binding domain"/>
    <property type="match status" value="1"/>
</dbReference>
<dbReference type="Pfam" id="PF02302">
    <property type="entry name" value="PTS_IIB"/>
    <property type="match status" value="1"/>
</dbReference>
<dbReference type="InterPro" id="IPR036390">
    <property type="entry name" value="WH_DNA-bd_sf"/>
</dbReference>
<dbReference type="AlphaFoldDB" id="A0A6I2UCE3"/>
<evidence type="ECO:0000256" key="3">
    <source>
        <dbReference type="ARBA" id="ARBA00023015"/>
    </source>
</evidence>
<organism evidence="8 9">
    <name type="scientific">Anaerovibrio slackiae</name>
    <dbReference type="NCBI Taxonomy" id="2652309"/>
    <lineage>
        <taxon>Bacteria</taxon>
        <taxon>Bacillati</taxon>
        <taxon>Bacillota</taxon>
        <taxon>Negativicutes</taxon>
        <taxon>Selenomonadales</taxon>
        <taxon>Selenomonadaceae</taxon>
        <taxon>Anaerovibrio</taxon>
    </lineage>
</organism>
<dbReference type="PANTHER" id="PTHR30185">
    <property type="entry name" value="CRYPTIC BETA-GLUCOSIDE BGL OPERON ANTITERMINATOR"/>
    <property type="match status" value="1"/>
</dbReference>
<protein>
    <submittedName>
        <fullName evidence="8">Transcription antiterminator</fullName>
    </submittedName>
</protein>
<feature type="domain" description="PRD" evidence="7">
    <location>
        <begin position="281"/>
        <end position="387"/>
    </location>
</feature>
<dbReference type="SUPFAM" id="SSF63520">
    <property type="entry name" value="PTS-regulatory domain, PRD"/>
    <property type="match status" value="1"/>
</dbReference>
<dbReference type="EMBL" id="VUNR01000001">
    <property type="protein sequence ID" value="MSU07449.1"/>
    <property type="molecule type" value="Genomic_DNA"/>
</dbReference>
<dbReference type="SUPFAM" id="SSF46785">
    <property type="entry name" value="Winged helix' DNA-binding domain"/>
    <property type="match status" value="1"/>
</dbReference>
<dbReference type="PROSITE" id="PS51000">
    <property type="entry name" value="HTH_DEOR_2"/>
    <property type="match status" value="1"/>
</dbReference>
<dbReference type="PROSITE" id="PS51094">
    <property type="entry name" value="PTS_EIIA_TYPE_2"/>
    <property type="match status" value="1"/>
</dbReference>
<dbReference type="InterPro" id="IPR036095">
    <property type="entry name" value="PTS_EIIB-like_sf"/>
</dbReference>
<keyword evidence="1" id="KW-0808">Transferase</keyword>
<dbReference type="InterPro" id="IPR003501">
    <property type="entry name" value="PTS_EIIB_2/3"/>
</dbReference>
<dbReference type="Pfam" id="PF00359">
    <property type="entry name" value="PTS_EIIA_2"/>
    <property type="match status" value="1"/>
</dbReference>
<dbReference type="GeneID" id="96777355"/>
<dbReference type="SUPFAM" id="SSF52794">
    <property type="entry name" value="PTS system IIB component-like"/>
    <property type="match status" value="1"/>
</dbReference>
<evidence type="ECO:0000256" key="1">
    <source>
        <dbReference type="ARBA" id="ARBA00022679"/>
    </source>
</evidence>
<dbReference type="PROSITE" id="PS51372">
    <property type="entry name" value="PRD_2"/>
    <property type="match status" value="1"/>
</dbReference>
<dbReference type="Proteomes" id="UP000433181">
    <property type="component" value="Unassembled WGS sequence"/>
</dbReference>
<dbReference type="InterPro" id="IPR001034">
    <property type="entry name" value="DeoR_HTH"/>
</dbReference>
<dbReference type="GO" id="GO:0009401">
    <property type="term" value="P:phosphoenolpyruvate-dependent sugar phosphotransferase system"/>
    <property type="evidence" value="ECO:0007669"/>
    <property type="project" value="InterPro"/>
</dbReference>
<proteinExistence type="predicted"/>
<evidence type="ECO:0000259" key="6">
    <source>
        <dbReference type="PROSITE" id="PS51094"/>
    </source>
</evidence>
<dbReference type="Gene3D" id="3.40.50.2300">
    <property type="match status" value="1"/>
</dbReference>
<dbReference type="PANTHER" id="PTHR30185:SF18">
    <property type="entry name" value="TRANSCRIPTIONAL REGULATOR MTLR"/>
    <property type="match status" value="1"/>
</dbReference>
<dbReference type="Pfam" id="PF00874">
    <property type="entry name" value="PRD"/>
    <property type="match status" value="1"/>
</dbReference>
<dbReference type="GO" id="GO:0008982">
    <property type="term" value="F:protein-N(PI)-phosphohistidine-sugar phosphotransferase activity"/>
    <property type="evidence" value="ECO:0007669"/>
    <property type="project" value="InterPro"/>
</dbReference>